<dbReference type="AlphaFoldDB" id="A0A831YSM8"/>
<proteinExistence type="predicted"/>
<gene>
    <name evidence="2" type="ORF">ENR01_00630</name>
</gene>
<name>A0A831YSM8_UNCKA</name>
<dbReference type="EMBL" id="DSPJ01000016">
    <property type="protein sequence ID" value="HEX61651.1"/>
    <property type="molecule type" value="Genomic_DNA"/>
</dbReference>
<evidence type="ECO:0000256" key="1">
    <source>
        <dbReference type="SAM" id="Coils"/>
    </source>
</evidence>
<evidence type="ECO:0000313" key="2">
    <source>
        <dbReference type="EMBL" id="HEX61651.1"/>
    </source>
</evidence>
<dbReference type="InterPro" id="IPR007060">
    <property type="entry name" value="FtsL/DivIC"/>
</dbReference>
<keyword evidence="1" id="KW-0175">Coiled coil</keyword>
<feature type="coiled-coil region" evidence="1">
    <location>
        <begin position="28"/>
        <end position="55"/>
    </location>
</feature>
<dbReference type="Pfam" id="PF04977">
    <property type="entry name" value="DivIC"/>
    <property type="match status" value="1"/>
</dbReference>
<organism evidence="2">
    <name type="scientific">candidate division WWE3 bacterium</name>
    <dbReference type="NCBI Taxonomy" id="2053526"/>
    <lineage>
        <taxon>Bacteria</taxon>
        <taxon>Katanobacteria</taxon>
    </lineage>
</organism>
<comment type="caution">
    <text evidence="2">The sequence shown here is derived from an EMBL/GenBank/DDBJ whole genome shotgun (WGS) entry which is preliminary data.</text>
</comment>
<evidence type="ECO:0008006" key="3">
    <source>
        <dbReference type="Google" id="ProtNLM"/>
    </source>
</evidence>
<accession>A0A831YSM8</accession>
<sequence>MKRSALYLLLLLIFFGVALSTVQSYFQIKEKEDQLDRLRSQVNALQDKLTEKKEDLAYRRSPEFIYKEALEQLGLTRPGEVIPVLPDWEDKKIEVEAEPAVSSATAATEPLPYWKQWRALFFVN</sequence>
<protein>
    <recommendedName>
        <fullName evidence="3">Septum formation initiator family protein</fullName>
    </recommendedName>
</protein>
<reference evidence="2" key="1">
    <citation type="journal article" date="2020" name="mSystems">
        <title>Genome- and Community-Level Interaction Insights into Carbon Utilization and Element Cycling Functions of Hydrothermarchaeota in Hydrothermal Sediment.</title>
        <authorList>
            <person name="Zhou Z."/>
            <person name="Liu Y."/>
            <person name="Xu W."/>
            <person name="Pan J."/>
            <person name="Luo Z.H."/>
            <person name="Li M."/>
        </authorList>
    </citation>
    <scope>NUCLEOTIDE SEQUENCE [LARGE SCALE GENOMIC DNA]</scope>
    <source>
        <strain evidence="2">SpSt-361</strain>
    </source>
</reference>